<dbReference type="Gene3D" id="3.50.50.60">
    <property type="entry name" value="FAD/NAD(P)-binding domain"/>
    <property type="match status" value="1"/>
</dbReference>
<dbReference type="InterPro" id="IPR036188">
    <property type="entry name" value="FAD/NAD-bd_sf"/>
</dbReference>
<keyword evidence="3" id="KW-0503">Monooxygenase</keyword>
<dbReference type="GO" id="GO:0004497">
    <property type="term" value="F:monooxygenase activity"/>
    <property type="evidence" value="ECO:0007669"/>
    <property type="project" value="UniProtKB-KW"/>
</dbReference>
<dbReference type="InterPro" id="IPR051704">
    <property type="entry name" value="FAD_aromatic-hydroxylase"/>
</dbReference>
<dbReference type="PRINTS" id="PR00420">
    <property type="entry name" value="RNGMNOXGNASE"/>
</dbReference>
<gene>
    <name evidence="3" type="ORF">GCM10009682_23720</name>
</gene>
<dbReference type="EMBL" id="BAAALT010000059">
    <property type="protein sequence ID" value="GAA1801221.1"/>
    <property type="molecule type" value="Genomic_DNA"/>
</dbReference>
<proteinExistence type="predicted"/>
<keyword evidence="1" id="KW-0732">Signal</keyword>
<evidence type="ECO:0000256" key="1">
    <source>
        <dbReference type="SAM" id="SignalP"/>
    </source>
</evidence>
<dbReference type="InterPro" id="IPR002938">
    <property type="entry name" value="FAD-bd"/>
</dbReference>
<evidence type="ECO:0000313" key="3">
    <source>
        <dbReference type="EMBL" id="GAA1801221.1"/>
    </source>
</evidence>
<keyword evidence="4" id="KW-1185">Reference proteome</keyword>
<sequence>MTERRLNVRVLICGAGIAGLALAQRLATHGAEVTVLEKASGPRASGYMIDFFGPGYDAAEAMGVLPRILQLGYHIDEVAYCDARGRRRTGFRYDRFAKASGGRVTSVMRPDLERALREHVPEQVDLRYGRTISAVDNRPDGVRVTLDDGSDLAGDLLVGCDGVHSVVRALAFASEAWSVRYLGFHTAAFSFFDAAAHAEIGGRFCMTDSLHRAMGFYGLRDGKVAVFAVHPARDSELPHDARLELRRQYGGLGWIAPRALAACPPADELYYDQVAQVVMPSWSRGRVALLGDAAYAVSLLAGQGAALAVAGAYVLGEHLAEAPSMDAALAGYERMLRPVVLDKQATARKAVRWFVPSTRSQLWLRRAAFAAARLPVADRLVAASLVGKPSAVIAELAGGTASRPTTTEPPL</sequence>
<dbReference type="Gene3D" id="3.30.9.10">
    <property type="entry name" value="D-Amino Acid Oxidase, subunit A, domain 2"/>
    <property type="match status" value="1"/>
</dbReference>
<dbReference type="SUPFAM" id="SSF51905">
    <property type="entry name" value="FAD/NAD(P)-binding domain"/>
    <property type="match status" value="1"/>
</dbReference>
<dbReference type="Pfam" id="PF01494">
    <property type="entry name" value="FAD_binding_3"/>
    <property type="match status" value="1"/>
</dbReference>
<feature type="chain" id="PRO_5046099262" evidence="1">
    <location>
        <begin position="24"/>
        <end position="411"/>
    </location>
</feature>
<organism evidence="3 4">
    <name type="scientific">Luedemannella flava</name>
    <dbReference type="NCBI Taxonomy" id="349316"/>
    <lineage>
        <taxon>Bacteria</taxon>
        <taxon>Bacillati</taxon>
        <taxon>Actinomycetota</taxon>
        <taxon>Actinomycetes</taxon>
        <taxon>Micromonosporales</taxon>
        <taxon>Micromonosporaceae</taxon>
        <taxon>Luedemannella</taxon>
    </lineage>
</organism>
<feature type="signal peptide" evidence="1">
    <location>
        <begin position="1"/>
        <end position="23"/>
    </location>
</feature>
<feature type="domain" description="FAD-binding" evidence="2">
    <location>
        <begin position="8"/>
        <end position="333"/>
    </location>
</feature>
<evidence type="ECO:0000313" key="4">
    <source>
        <dbReference type="Proteomes" id="UP001500218"/>
    </source>
</evidence>
<evidence type="ECO:0000259" key="2">
    <source>
        <dbReference type="Pfam" id="PF01494"/>
    </source>
</evidence>
<comment type="caution">
    <text evidence="3">The sequence shown here is derived from an EMBL/GenBank/DDBJ whole genome shotgun (WGS) entry which is preliminary data.</text>
</comment>
<dbReference type="PANTHER" id="PTHR46865">
    <property type="entry name" value="OXIDOREDUCTASE-RELATED"/>
    <property type="match status" value="1"/>
</dbReference>
<name>A0ABP4Y800_9ACTN</name>
<accession>A0ABP4Y800</accession>
<dbReference type="Proteomes" id="UP001500218">
    <property type="component" value="Unassembled WGS sequence"/>
</dbReference>
<protein>
    <submittedName>
        <fullName evidence="3">FAD-dependent monooxygenase</fullName>
    </submittedName>
</protein>
<reference evidence="4" key="1">
    <citation type="journal article" date="2019" name="Int. J. Syst. Evol. Microbiol.">
        <title>The Global Catalogue of Microorganisms (GCM) 10K type strain sequencing project: providing services to taxonomists for standard genome sequencing and annotation.</title>
        <authorList>
            <consortium name="The Broad Institute Genomics Platform"/>
            <consortium name="The Broad Institute Genome Sequencing Center for Infectious Disease"/>
            <person name="Wu L."/>
            <person name="Ma J."/>
        </authorList>
    </citation>
    <scope>NUCLEOTIDE SEQUENCE [LARGE SCALE GENOMIC DNA]</scope>
    <source>
        <strain evidence="4">JCM 13250</strain>
    </source>
</reference>
<dbReference type="PANTHER" id="PTHR46865:SF8">
    <property type="entry name" value="POSSIBLE OXIDOREDUCTASE"/>
    <property type="match status" value="1"/>
</dbReference>
<keyword evidence="3" id="KW-0560">Oxidoreductase</keyword>